<evidence type="ECO:0000259" key="4">
    <source>
        <dbReference type="PROSITE" id="PS51462"/>
    </source>
</evidence>
<proteinExistence type="inferred from homology"/>
<evidence type="ECO:0000256" key="1">
    <source>
        <dbReference type="ARBA" id="ARBA00005582"/>
    </source>
</evidence>
<dbReference type="InterPro" id="IPR020084">
    <property type="entry name" value="NUDIX_hydrolase_CS"/>
</dbReference>
<gene>
    <name evidence="5" type="ORF">TrST_g10414</name>
</gene>
<name>A0A9W7F320_9STRA</name>
<dbReference type="InterPro" id="IPR015797">
    <property type="entry name" value="NUDIX_hydrolase-like_dom_sf"/>
</dbReference>
<dbReference type="InterPro" id="IPR003293">
    <property type="entry name" value="Nudix_hydrolase6-like"/>
</dbReference>
<dbReference type="PANTHER" id="PTHR13994">
    <property type="entry name" value="NUDIX HYDROLASE RELATED"/>
    <property type="match status" value="1"/>
</dbReference>
<dbReference type="PRINTS" id="PR00502">
    <property type="entry name" value="NUDIXFAMILY"/>
</dbReference>
<dbReference type="AlphaFoldDB" id="A0A9W7F320"/>
<dbReference type="PROSITE" id="PS51462">
    <property type="entry name" value="NUDIX"/>
    <property type="match status" value="1"/>
</dbReference>
<keyword evidence="2 3" id="KW-0378">Hydrolase</keyword>
<dbReference type="Proteomes" id="UP001165085">
    <property type="component" value="Unassembled WGS sequence"/>
</dbReference>
<dbReference type="PROSITE" id="PS00893">
    <property type="entry name" value="NUDIX_BOX"/>
    <property type="match status" value="1"/>
</dbReference>
<dbReference type="GO" id="GO:0047631">
    <property type="term" value="F:ADP-ribose diphosphatase activity"/>
    <property type="evidence" value="ECO:0007669"/>
    <property type="project" value="TreeGrafter"/>
</dbReference>
<comment type="caution">
    <text evidence="5">The sequence shown here is derived from an EMBL/GenBank/DDBJ whole genome shotgun (WGS) entry which is preliminary data.</text>
</comment>
<keyword evidence="6" id="KW-1185">Reference proteome</keyword>
<dbReference type="CDD" id="cd04670">
    <property type="entry name" value="NUDIX_ASFGF2_Nudt6"/>
    <property type="match status" value="1"/>
</dbReference>
<evidence type="ECO:0000313" key="5">
    <source>
        <dbReference type="EMBL" id="GMI01780.1"/>
    </source>
</evidence>
<protein>
    <recommendedName>
        <fullName evidence="4">Nudix hydrolase domain-containing protein</fullName>
    </recommendedName>
</protein>
<dbReference type="PANTHER" id="PTHR13994:SF13">
    <property type="entry name" value="FI03680P"/>
    <property type="match status" value="1"/>
</dbReference>
<dbReference type="GO" id="GO:0035529">
    <property type="term" value="F:NADH pyrophosphatase activity"/>
    <property type="evidence" value="ECO:0007669"/>
    <property type="project" value="TreeGrafter"/>
</dbReference>
<dbReference type="InterPro" id="IPR020476">
    <property type="entry name" value="Nudix_hydrolase"/>
</dbReference>
<dbReference type="InterPro" id="IPR000086">
    <property type="entry name" value="NUDIX_hydrolase_dom"/>
</dbReference>
<sequence length="286" mass="31266">MLQNALSFSASCLSKPLLRRSMAAFSSRASILEIVNKPHSACEIVPDEWASLSESTISAALAACSAASKSAAWITVPISESSIIPTLSALNFKFHHTDPHQSHLYCWLKSTADKVPEYATHQVGVGTACIKGSKILCVREIRGNYSKWKLPGGLADLGESIPEAAAREVKEETGVDVEFKSMIGVRHTHNIQFGRSDLYFIVRAELVEGGNDVPVPEEDEISHAEWVDFEEFKRGVQSDGETPHPVMKLVCDIIDQGVEGDIQRSWISSIVPGRKPSPVYHAAVKK</sequence>
<evidence type="ECO:0000313" key="6">
    <source>
        <dbReference type="Proteomes" id="UP001165085"/>
    </source>
</evidence>
<evidence type="ECO:0000256" key="2">
    <source>
        <dbReference type="ARBA" id="ARBA00022801"/>
    </source>
</evidence>
<accession>A0A9W7F320</accession>
<comment type="similarity">
    <text evidence="1 3">Belongs to the Nudix hydrolase family.</text>
</comment>
<organism evidence="5 6">
    <name type="scientific">Triparma strigata</name>
    <dbReference type="NCBI Taxonomy" id="1606541"/>
    <lineage>
        <taxon>Eukaryota</taxon>
        <taxon>Sar</taxon>
        <taxon>Stramenopiles</taxon>
        <taxon>Ochrophyta</taxon>
        <taxon>Bolidophyceae</taxon>
        <taxon>Parmales</taxon>
        <taxon>Triparmaceae</taxon>
        <taxon>Triparma</taxon>
    </lineage>
</organism>
<reference evidence="6" key="1">
    <citation type="journal article" date="2023" name="Commun. Biol.">
        <title>Genome analysis of Parmales, the sister group of diatoms, reveals the evolutionary specialization of diatoms from phago-mixotrophs to photoautotrophs.</title>
        <authorList>
            <person name="Ban H."/>
            <person name="Sato S."/>
            <person name="Yoshikawa S."/>
            <person name="Yamada K."/>
            <person name="Nakamura Y."/>
            <person name="Ichinomiya M."/>
            <person name="Sato N."/>
            <person name="Blanc-Mathieu R."/>
            <person name="Endo H."/>
            <person name="Kuwata A."/>
            <person name="Ogata H."/>
        </authorList>
    </citation>
    <scope>NUCLEOTIDE SEQUENCE [LARGE SCALE GENOMIC DNA]</scope>
    <source>
        <strain evidence="6">NIES 3701</strain>
    </source>
</reference>
<dbReference type="Pfam" id="PF00293">
    <property type="entry name" value="NUDIX"/>
    <property type="match status" value="1"/>
</dbReference>
<dbReference type="PRINTS" id="PR01356">
    <property type="entry name" value="GFGPROTEIN"/>
</dbReference>
<dbReference type="Gene3D" id="3.40.630.30">
    <property type="match status" value="1"/>
</dbReference>
<dbReference type="Gene3D" id="3.90.79.10">
    <property type="entry name" value="Nucleoside Triphosphate Pyrophosphohydrolase"/>
    <property type="match status" value="1"/>
</dbReference>
<dbReference type="EMBL" id="BRXY01000583">
    <property type="protein sequence ID" value="GMI01780.1"/>
    <property type="molecule type" value="Genomic_DNA"/>
</dbReference>
<dbReference type="SUPFAM" id="SSF55811">
    <property type="entry name" value="Nudix"/>
    <property type="match status" value="1"/>
</dbReference>
<feature type="domain" description="Nudix hydrolase" evidence="4">
    <location>
        <begin position="120"/>
        <end position="249"/>
    </location>
</feature>
<dbReference type="OrthoDB" id="447842at2759"/>
<dbReference type="Pfam" id="PF18290">
    <property type="entry name" value="Nudix_hydro"/>
    <property type="match status" value="1"/>
</dbReference>
<dbReference type="GO" id="GO:0051287">
    <property type="term" value="F:NAD binding"/>
    <property type="evidence" value="ECO:0007669"/>
    <property type="project" value="TreeGrafter"/>
</dbReference>
<dbReference type="InterPro" id="IPR040618">
    <property type="entry name" value="Pre-Nudix"/>
</dbReference>
<evidence type="ECO:0000256" key="3">
    <source>
        <dbReference type="RuleBase" id="RU003476"/>
    </source>
</evidence>